<dbReference type="EMBL" id="BAAAQN010000066">
    <property type="protein sequence ID" value="GAA2056942.1"/>
    <property type="molecule type" value="Genomic_DNA"/>
</dbReference>
<feature type="transmembrane region" description="Helical" evidence="5">
    <location>
        <begin position="187"/>
        <end position="205"/>
    </location>
</feature>
<feature type="transmembrane region" description="Helical" evidence="5">
    <location>
        <begin position="16"/>
        <end position="34"/>
    </location>
</feature>
<comment type="caution">
    <text evidence="6">The sequence shown here is derived from an EMBL/GenBank/DDBJ whole genome shotgun (WGS) entry which is preliminary data.</text>
</comment>
<keyword evidence="7" id="KW-1185">Reference proteome</keyword>
<feature type="transmembrane region" description="Helical" evidence="5">
    <location>
        <begin position="99"/>
        <end position="124"/>
    </location>
</feature>
<reference evidence="7" key="1">
    <citation type="journal article" date="2019" name="Int. J. Syst. Evol. Microbiol.">
        <title>The Global Catalogue of Microorganisms (GCM) 10K type strain sequencing project: providing services to taxonomists for standard genome sequencing and annotation.</title>
        <authorList>
            <consortium name="The Broad Institute Genomics Platform"/>
            <consortium name="The Broad Institute Genome Sequencing Center for Infectious Disease"/>
            <person name="Wu L."/>
            <person name="Ma J."/>
        </authorList>
    </citation>
    <scope>NUCLEOTIDE SEQUENCE [LARGE SCALE GENOMIC DNA]</scope>
    <source>
        <strain evidence="7">JCM 16014</strain>
    </source>
</reference>
<sequence>MAISFLAAYPRRNPVTFAYLLLVCAGLLVLGRLLPGHTADQLKIAISTNPHNMAHDPLVVLLASPLFAATDSGWISHILIIGGGVGVCMALLERRFGAIAMIVVFLVANTVATAVATSAAAAAVHSGRYPAQWWNGYDYGISYGVLAMAAAVTPLVPNPLRWFWAAGVFAYPFASADWFGLVPNFATIGHETAAAFGLAAGYFLVRREQRRRSHDASADSGSS</sequence>
<gene>
    <name evidence="6" type="ORF">GCM10009839_77740</name>
</gene>
<protein>
    <recommendedName>
        <fullName evidence="8">Integral membrane protein</fullName>
    </recommendedName>
</protein>
<evidence type="ECO:0000256" key="5">
    <source>
        <dbReference type="SAM" id="Phobius"/>
    </source>
</evidence>
<evidence type="ECO:0008006" key="8">
    <source>
        <dbReference type="Google" id="ProtNLM"/>
    </source>
</evidence>
<feature type="transmembrane region" description="Helical" evidence="5">
    <location>
        <begin position="136"/>
        <end position="155"/>
    </location>
</feature>
<evidence type="ECO:0000313" key="7">
    <source>
        <dbReference type="Proteomes" id="UP001500751"/>
    </source>
</evidence>
<keyword evidence="2 5" id="KW-0812">Transmembrane</keyword>
<dbReference type="SUPFAM" id="SSF144091">
    <property type="entry name" value="Rhomboid-like"/>
    <property type="match status" value="1"/>
</dbReference>
<dbReference type="Pfam" id="PF20401">
    <property type="entry name" value="Rhomboid_2"/>
    <property type="match status" value="1"/>
</dbReference>
<evidence type="ECO:0000256" key="4">
    <source>
        <dbReference type="ARBA" id="ARBA00023136"/>
    </source>
</evidence>
<name>A0ABP5H101_9ACTN</name>
<evidence type="ECO:0000256" key="1">
    <source>
        <dbReference type="ARBA" id="ARBA00004141"/>
    </source>
</evidence>
<accession>A0ABP5H101</accession>
<keyword evidence="4 5" id="KW-0472">Membrane</keyword>
<comment type="subcellular location">
    <subcellularLocation>
        <location evidence="1">Membrane</location>
        <topology evidence="1">Multi-pass membrane protein</topology>
    </subcellularLocation>
</comment>
<proteinExistence type="predicted"/>
<dbReference type="RefSeq" id="WP_344670732.1">
    <property type="nucleotide sequence ID" value="NZ_BAAAQN010000066.1"/>
</dbReference>
<feature type="transmembrane region" description="Helical" evidence="5">
    <location>
        <begin position="162"/>
        <end position="181"/>
    </location>
</feature>
<feature type="transmembrane region" description="Helical" evidence="5">
    <location>
        <begin position="74"/>
        <end position="92"/>
    </location>
</feature>
<dbReference type="InterPro" id="IPR035952">
    <property type="entry name" value="Rhomboid-like_sf"/>
</dbReference>
<evidence type="ECO:0000256" key="2">
    <source>
        <dbReference type="ARBA" id="ARBA00022692"/>
    </source>
</evidence>
<organism evidence="6 7">
    <name type="scientific">Catenulispora yoronensis</name>
    <dbReference type="NCBI Taxonomy" id="450799"/>
    <lineage>
        <taxon>Bacteria</taxon>
        <taxon>Bacillati</taxon>
        <taxon>Actinomycetota</taxon>
        <taxon>Actinomycetes</taxon>
        <taxon>Catenulisporales</taxon>
        <taxon>Catenulisporaceae</taxon>
        <taxon>Catenulispora</taxon>
    </lineage>
</organism>
<keyword evidence="3 5" id="KW-1133">Transmembrane helix</keyword>
<evidence type="ECO:0000313" key="6">
    <source>
        <dbReference type="EMBL" id="GAA2056942.1"/>
    </source>
</evidence>
<dbReference type="InterPro" id="IPR046862">
    <property type="entry name" value="Rhomboid_2"/>
</dbReference>
<evidence type="ECO:0000256" key="3">
    <source>
        <dbReference type="ARBA" id="ARBA00022989"/>
    </source>
</evidence>
<dbReference type="Proteomes" id="UP001500751">
    <property type="component" value="Unassembled WGS sequence"/>
</dbReference>